<keyword evidence="3" id="KW-1185">Reference proteome</keyword>
<name>A0ABU3TJ87_9BACT</name>
<dbReference type="Pfam" id="PF04940">
    <property type="entry name" value="BLUF"/>
    <property type="match status" value="1"/>
</dbReference>
<dbReference type="Gene3D" id="3.30.70.100">
    <property type="match status" value="1"/>
</dbReference>
<feature type="domain" description="BLUF" evidence="1">
    <location>
        <begin position="1"/>
        <end position="92"/>
    </location>
</feature>
<sequence>MKHIVYLSKAVHPLSDQELQELLNQCRHDNKRQGITGILFYSHGHIAQLFEGEEESADNLFNRIAQDGRHSDVTKLVDRVITARSFPGWAMAFHPLEPAGFETLEGFLLPDRMPPLPVSLSIADATLVDLVRLAVLGPIPDTADSLPQAEGTL</sequence>
<gene>
    <name evidence="2" type="ORF">ROI90_13540</name>
</gene>
<organism evidence="2 3">
    <name type="scientific">Hymenobacter endophyticus</name>
    <dbReference type="NCBI Taxonomy" id="3076335"/>
    <lineage>
        <taxon>Bacteria</taxon>
        <taxon>Pseudomonadati</taxon>
        <taxon>Bacteroidota</taxon>
        <taxon>Cytophagia</taxon>
        <taxon>Cytophagales</taxon>
        <taxon>Hymenobacteraceae</taxon>
        <taxon>Hymenobacter</taxon>
    </lineage>
</organism>
<dbReference type="EMBL" id="JAWDJT010000008">
    <property type="protein sequence ID" value="MDU0371426.1"/>
    <property type="molecule type" value="Genomic_DNA"/>
</dbReference>
<evidence type="ECO:0000313" key="2">
    <source>
        <dbReference type="EMBL" id="MDU0371426.1"/>
    </source>
</evidence>
<dbReference type="Proteomes" id="UP001250698">
    <property type="component" value="Unassembled WGS sequence"/>
</dbReference>
<dbReference type="SUPFAM" id="SSF54975">
    <property type="entry name" value="Acylphosphatase/BLUF domain-like"/>
    <property type="match status" value="1"/>
</dbReference>
<accession>A0ABU3TJ87</accession>
<evidence type="ECO:0000259" key="1">
    <source>
        <dbReference type="PROSITE" id="PS50925"/>
    </source>
</evidence>
<comment type="caution">
    <text evidence="2">The sequence shown here is derived from an EMBL/GenBank/DDBJ whole genome shotgun (WGS) entry which is preliminary data.</text>
</comment>
<dbReference type="SMART" id="SM01034">
    <property type="entry name" value="BLUF"/>
    <property type="match status" value="1"/>
</dbReference>
<reference evidence="2 3" key="1">
    <citation type="submission" date="2023-10" db="EMBL/GenBank/DDBJ databases">
        <title>Hymenobacter endophyticus sp. nov., an isolate from the leaf tissues of wheat.</title>
        <authorList>
            <person name="Dai Y."/>
        </authorList>
    </citation>
    <scope>NUCLEOTIDE SEQUENCE [LARGE SCALE GENOMIC DNA]</scope>
    <source>
        <strain evidence="2 3">ZK17L-C2</strain>
    </source>
</reference>
<protein>
    <submittedName>
        <fullName evidence="2">BLUF domain-containing protein</fullName>
    </submittedName>
</protein>
<dbReference type="InterPro" id="IPR007024">
    <property type="entry name" value="BLUF_domain"/>
</dbReference>
<evidence type="ECO:0000313" key="3">
    <source>
        <dbReference type="Proteomes" id="UP001250698"/>
    </source>
</evidence>
<proteinExistence type="predicted"/>
<dbReference type="PROSITE" id="PS50925">
    <property type="entry name" value="BLUF"/>
    <property type="match status" value="1"/>
</dbReference>
<dbReference type="InterPro" id="IPR036046">
    <property type="entry name" value="Acylphosphatase-like_dom_sf"/>
</dbReference>
<dbReference type="RefSeq" id="WP_315998919.1">
    <property type="nucleotide sequence ID" value="NZ_JAWDJT010000008.1"/>
</dbReference>